<evidence type="ECO:0000256" key="4">
    <source>
        <dbReference type="ARBA" id="ARBA00023136"/>
    </source>
</evidence>
<evidence type="ECO:0000256" key="3">
    <source>
        <dbReference type="ARBA" id="ARBA00022989"/>
    </source>
</evidence>
<evidence type="ECO:0000256" key="1">
    <source>
        <dbReference type="ARBA" id="ARBA00004141"/>
    </source>
</evidence>
<dbReference type="InterPro" id="IPR051415">
    <property type="entry name" value="LAAT-1"/>
</dbReference>
<name>A0ABP9YUL9_9FUNG</name>
<reference evidence="6 7" key="1">
    <citation type="submission" date="2024-04" db="EMBL/GenBank/DDBJ databases">
        <title>genome sequences of Mucor flavus KT1a and Helicostylum pulchrum KT1b strains isolated from the surface of a dry-aged beef.</title>
        <authorList>
            <person name="Toyotome T."/>
            <person name="Hosono M."/>
            <person name="Torimaru M."/>
            <person name="Fukuda K."/>
            <person name="Mikami N."/>
        </authorList>
    </citation>
    <scope>NUCLEOTIDE SEQUENCE [LARGE SCALE GENOMIC DNA]</scope>
    <source>
        <strain evidence="6 7">KT1a</strain>
    </source>
</reference>
<dbReference type="Pfam" id="PF04193">
    <property type="entry name" value="PQ-loop"/>
    <property type="match status" value="2"/>
</dbReference>
<dbReference type="Gene3D" id="1.20.1280.290">
    <property type="match status" value="2"/>
</dbReference>
<feature type="transmembrane region" description="Helical" evidence="5">
    <location>
        <begin position="257"/>
        <end position="281"/>
    </location>
</feature>
<sequence>MKTQHLTFNGFTQSVFGSCVYGYQDAVSIFLGYASIFCWLNAQVPQMMENYKLKSADGLSSYLLYFWLAGDLGNMFSCVLNHQLPFQTYLACYFVMTDIILLFQYFHYGKGDIACTDEIMKISDDDEEASSRPMTDISSASGNYGSTATDNKTAFMGLLLFGCKLGSTTLTTVATDTAGVMKMQDYDSHITIGWLLAWMCTTFYLVSRVPQIIKNYRRQSTLGLSLALFNFSVGGNMTYAASILLHPGHTRRTFLEALPYLAGSIGTLFLDAIIFAQFMYYRKNTHSKMTTILSRVPTSQ</sequence>
<keyword evidence="2 5" id="KW-0812">Transmembrane</keyword>
<evidence type="ECO:0000313" key="7">
    <source>
        <dbReference type="Proteomes" id="UP001473302"/>
    </source>
</evidence>
<evidence type="ECO:0008006" key="8">
    <source>
        <dbReference type="Google" id="ProtNLM"/>
    </source>
</evidence>
<dbReference type="PANTHER" id="PTHR16201">
    <property type="entry name" value="SEVEN TRANSMEMBRANE PROTEIN 1-RELATED"/>
    <property type="match status" value="1"/>
</dbReference>
<protein>
    <recommendedName>
        <fullName evidence="8">PQ-loop repeat-containing protein 2</fullName>
    </recommendedName>
</protein>
<dbReference type="SMART" id="SM00679">
    <property type="entry name" value="CTNS"/>
    <property type="match status" value="2"/>
</dbReference>
<feature type="transmembrane region" description="Helical" evidence="5">
    <location>
        <begin position="88"/>
        <end position="106"/>
    </location>
</feature>
<dbReference type="PANTHER" id="PTHR16201:SF34">
    <property type="entry name" value="LYSOSOMAL AMINO ACID TRANSPORTER 1"/>
    <property type="match status" value="1"/>
</dbReference>
<keyword evidence="4 5" id="KW-0472">Membrane</keyword>
<keyword evidence="7" id="KW-1185">Reference proteome</keyword>
<dbReference type="Proteomes" id="UP001473302">
    <property type="component" value="Unassembled WGS sequence"/>
</dbReference>
<dbReference type="EMBL" id="BAABUK010000007">
    <property type="protein sequence ID" value="GAA5810540.1"/>
    <property type="molecule type" value="Genomic_DNA"/>
</dbReference>
<keyword evidence="3 5" id="KW-1133">Transmembrane helix</keyword>
<proteinExistence type="predicted"/>
<evidence type="ECO:0000313" key="6">
    <source>
        <dbReference type="EMBL" id="GAA5810540.1"/>
    </source>
</evidence>
<accession>A0ABP9YUL9</accession>
<feature type="transmembrane region" description="Helical" evidence="5">
    <location>
        <begin position="190"/>
        <end position="209"/>
    </location>
</feature>
<feature type="transmembrane region" description="Helical" evidence="5">
    <location>
        <begin position="21"/>
        <end position="42"/>
    </location>
</feature>
<organism evidence="6 7">
    <name type="scientific">Mucor flavus</name>
    <dbReference type="NCBI Taxonomy" id="439312"/>
    <lineage>
        <taxon>Eukaryota</taxon>
        <taxon>Fungi</taxon>
        <taxon>Fungi incertae sedis</taxon>
        <taxon>Mucoromycota</taxon>
        <taxon>Mucoromycotina</taxon>
        <taxon>Mucoromycetes</taxon>
        <taxon>Mucorales</taxon>
        <taxon>Mucorineae</taxon>
        <taxon>Mucoraceae</taxon>
        <taxon>Mucor</taxon>
    </lineage>
</organism>
<evidence type="ECO:0000256" key="5">
    <source>
        <dbReference type="SAM" id="Phobius"/>
    </source>
</evidence>
<dbReference type="InterPro" id="IPR006603">
    <property type="entry name" value="PQ-loop_rpt"/>
</dbReference>
<dbReference type="PROSITE" id="PS51257">
    <property type="entry name" value="PROKAR_LIPOPROTEIN"/>
    <property type="match status" value="1"/>
</dbReference>
<comment type="caution">
    <text evidence="6">The sequence shown here is derived from an EMBL/GenBank/DDBJ whole genome shotgun (WGS) entry which is preliminary data.</text>
</comment>
<feature type="transmembrane region" description="Helical" evidence="5">
    <location>
        <begin position="221"/>
        <end position="245"/>
    </location>
</feature>
<gene>
    <name evidence="6" type="ORF">MFLAVUS_003963</name>
</gene>
<evidence type="ECO:0000256" key="2">
    <source>
        <dbReference type="ARBA" id="ARBA00022692"/>
    </source>
</evidence>
<feature type="transmembrane region" description="Helical" evidence="5">
    <location>
        <begin position="62"/>
        <end position="81"/>
    </location>
</feature>
<comment type="subcellular location">
    <subcellularLocation>
        <location evidence="1">Membrane</location>
        <topology evidence="1">Multi-pass membrane protein</topology>
    </subcellularLocation>
</comment>